<dbReference type="FunFam" id="3.30.420.60:FF:000001">
    <property type="entry name" value="Eukaryotic peptide chain release factor subunit 1"/>
    <property type="match status" value="1"/>
</dbReference>
<dbReference type="Gene3D" id="3.30.960.10">
    <property type="entry name" value="eRF1 domain 1"/>
    <property type="match status" value="1"/>
</dbReference>
<evidence type="ECO:0000256" key="2">
    <source>
        <dbReference type="ARBA" id="ARBA00005326"/>
    </source>
</evidence>
<dbReference type="SUPFAM" id="SSF53137">
    <property type="entry name" value="Translational machinery components"/>
    <property type="match status" value="1"/>
</dbReference>
<evidence type="ECO:0000256" key="4">
    <source>
        <dbReference type="ARBA" id="ARBA00022604"/>
    </source>
</evidence>
<keyword evidence="9" id="KW-1185">Reference proteome</keyword>
<comment type="function">
    <text evidence="6">Directs the termination of nascent peptide synthesis (translation) in response to the termination codons UAA, UAG and UGA. Modulates plant growth and development.</text>
</comment>
<dbReference type="Proteomes" id="UP000242715">
    <property type="component" value="Unassembled WGS sequence"/>
</dbReference>
<dbReference type="FunFam" id="3.30.960.10:FF:000001">
    <property type="entry name" value="Eukaryotic peptide chain release factor subunit 1"/>
    <property type="match status" value="1"/>
</dbReference>
<proteinExistence type="inferred from homology"/>
<dbReference type="Pfam" id="PF03463">
    <property type="entry name" value="eRF1_1"/>
    <property type="match status" value="1"/>
</dbReference>
<dbReference type="GO" id="GO:0005737">
    <property type="term" value="C:cytoplasm"/>
    <property type="evidence" value="ECO:0007669"/>
    <property type="project" value="UniProtKB-SubCell"/>
</dbReference>
<dbReference type="InterPro" id="IPR042226">
    <property type="entry name" value="eFR1_2_sf"/>
</dbReference>
<evidence type="ECO:0000313" key="9">
    <source>
        <dbReference type="Proteomes" id="UP000242715"/>
    </source>
</evidence>
<evidence type="ECO:0000256" key="6">
    <source>
        <dbReference type="ARBA" id="ARBA00045523"/>
    </source>
</evidence>
<dbReference type="InterPro" id="IPR029064">
    <property type="entry name" value="Ribosomal_eL30-like_sf"/>
</dbReference>
<dbReference type="PANTHER" id="PTHR10113">
    <property type="entry name" value="PEPTIDE CHAIN RELEASE FACTOR SUBUNIT 1"/>
    <property type="match status" value="1"/>
</dbReference>
<evidence type="ECO:0000256" key="1">
    <source>
        <dbReference type="ARBA" id="ARBA00004496"/>
    </source>
</evidence>
<evidence type="ECO:0000259" key="7">
    <source>
        <dbReference type="SMART" id="SM01194"/>
    </source>
</evidence>
<comment type="similarity">
    <text evidence="2">Belongs to the eukaryotic release factor 1 family.</text>
</comment>
<keyword evidence="4" id="KW-0341">Growth regulation</keyword>
<dbReference type="SUPFAM" id="SSF55481">
    <property type="entry name" value="N-terminal domain of eukaryotic peptide chain release factor subunit 1, ERF1"/>
    <property type="match status" value="1"/>
</dbReference>
<name>A0A2Z6M075_TRISU</name>
<evidence type="ECO:0000256" key="3">
    <source>
        <dbReference type="ARBA" id="ARBA00022490"/>
    </source>
</evidence>
<comment type="subcellular location">
    <subcellularLocation>
        <location evidence="1">Cytoplasm</location>
    </subcellularLocation>
</comment>
<protein>
    <recommendedName>
        <fullName evidence="7">eRF1/Pelota-like N-terminal domain-containing protein</fullName>
    </recommendedName>
</protein>
<dbReference type="EMBL" id="DF973283">
    <property type="protein sequence ID" value="GAU24028.1"/>
    <property type="molecule type" value="Genomic_DNA"/>
</dbReference>
<dbReference type="OrthoDB" id="10254527at2759"/>
<dbReference type="InterPro" id="IPR005142">
    <property type="entry name" value="eRF1_3"/>
</dbReference>
<reference evidence="9" key="1">
    <citation type="journal article" date="2017" name="Front. Plant Sci.">
        <title>Climate Clever Clovers: New Paradigm to Reduce the Environmental Footprint of Ruminants by Breeding Low Methanogenic Forages Utilizing Haplotype Variation.</title>
        <authorList>
            <person name="Kaur P."/>
            <person name="Appels R."/>
            <person name="Bayer P.E."/>
            <person name="Keeble-Gagnere G."/>
            <person name="Wang J."/>
            <person name="Hirakawa H."/>
            <person name="Shirasawa K."/>
            <person name="Vercoe P."/>
            <person name="Stefanova K."/>
            <person name="Durmic Z."/>
            <person name="Nichols P."/>
            <person name="Revell C."/>
            <person name="Isobe S.N."/>
            <person name="Edwards D."/>
            <person name="Erskine W."/>
        </authorList>
    </citation>
    <scope>NUCLEOTIDE SEQUENCE [LARGE SCALE GENOMIC DNA]</scope>
    <source>
        <strain evidence="9">cv. Daliak</strain>
    </source>
</reference>
<dbReference type="SMART" id="SM01194">
    <property type="entry name" value="eRF1_1"/>
    <property type="match status" value="1"/>
</dbReference>
<dbReference type="InterPro" id="IPR004403">
    <property type="entry name" value="Peptide_chain-rel_eRF1/aRF1"/>
</dbReference>
<dbReference type="FunFam" id="3.30.1330.30:FF:000006">
    <property type="entry name" value="Peptide chain release factor subunit 1"/>
    <property type="match status" value="1"/>
</dbReference>
<dbReference type="Gene3D" id="3.30.420.60">
    <property type="entry name" value="eRF1 domain 2"/>
    <property type="match status" value="1"/>
</dbReference>
<dbReference type="Pfam" id="PF03464">
    <property type="entry name" value="eRF1_2"/>
    <property type="match status" value="1"/>
</dbReference>
<dbReference type="InterPro" id="IPR024049">
    <property type="entry name" value="eRF1_1_sf"/>
</dbReference>
<dbReference type="AlphaFoldDB" id="A0A2Z6M075"/>
<keyword evidence="5" id="KW-0648">Protein biosynthesis</keyword>
<accession>A0A2Z6M075</accession>
<gene>
    <name evidence="8" type="ORF">TSUD_328310</name>
</gene>
<dbReference type="Gene3D" id="3.30.1330.30">
    <property type="match status" value="1"/>
</dbReference>
<dbReference type="GO" id="GO:0003747">
    <property type="term" value="F:translation release factor activity"/>
    <property type="evidence" value="ECO:0007669"/>
    <property type="project" value="InterPro"/>
</dbReference>
<organism evidence="8 9">
    <name type="scientific">Trifolium subterraneum</name>
    <name type="common">Subterranean clover</name>
    <dbReference type="NCBI Taxonomy" id="3900"/>
    <lineage>
        <taxon>Eukaryota</taxon>
        <taxon>Viridiplantae</taxon>
        <taxon>Streptophyta</taxon>
        <taxon>Embryophyta</taxon>
        <taxon>Tracheophyta</taxon>
        <taxon>Spermatophyta</taxon>
        <taxon>Magnoliopsida</taxon>
        <taxon>eudicotyledons</taxon>
        <taxon>Gunneridae</taxon>
        <taxon>Pentapetalae</taxon>
        <taxon>rosids</taxon>
        <taxon>fabids</taxon>
        <taxon>Fabales</taxon>
        <taxon>Fabaceae</taxon>
        <taxon>Papilionoideae</taxon>
        <taxon>50 kb inversion clade</taxon>
        <taxon>NPAAA clade</taxon>
        <taxon>Hologalegina</taxon>
        <taxon>IRL clade</taxon>
        <taxon>Trifolieae</taxon>
        <taxon>Trifolium</taxon>
    </lineage>
</organism>
<feature type="domain" description="eRF1/Pelota-like N-terminal" evidence="7">
    <location>
        <begin position="3"/>
        <end position="139"/>
    </location>
</feature>
<dbReference type="NCBIfam" id="TIGR03676">
    <property type="entry name" value="aRF1_eRF1"/>
    <property type="match status" value="1"/>
</dbReference>
<dbReference type="Pfam" id="PF03465">
    <property type="entry name" value="eRF1_3"/>
    <property type="match status" value="1"/>
</dbReference>
<evidence type="ECO:0000256" key="5">
    <source>
        <dbReference type="ARBA" id="ARBA00022917"/>
    </source>
</evidence>
<dbReference type="InterPro" id="IPR005140">
    <property type="entry name" value="eRF1_Pelota-like_N"/>
</dbReference>
<sequence length="437" mass="48994">MADGESNKNIEIWKIKNLIKELEAARGNGTSMISLIIPPRDQISRVNKMLGDEFGTASNIKSRVNRQSVLGAITSAQQKLKLYNKVPTNGLVVYTGTVITDEGKEKKKTYDFEPFKPINASLYLCDNKFHTEALNELLGSDDLFGFIVMDGNGTLFGTLSGNTREVLHKFDVDLPKKHGRGGQSALRFARLRMEKRHNYVRKASELATKYYINPATSQPNVVGLILAGSADFKTELSQSDMFDPRLKEKILKVVDVSYGGESGFNQAIDLSAELLSDVKFMQEKRLIGKYFEEISQETGKYVYGVDDTLKSLEMGAVETLIVWENLDINRCVLKNATTGEIVIKHLKKEQEADQSNFRDAATSADLEVQEKMSLLEWFANDYKKFGCSLEFVTNKSQEGSQFCKGFGGIGGMLRYQLDIRSFDELSDDDDTVYEDSN</sequence>
<dbReference type="InterPro" id="IPR005141">
    <property type="entry name" value="eRF1_2"/>
</dbReference>
<evidence type="ECO:0000313" key="8">
    <source>
        <dbReference type="EMBL" id="GAU24028.1"/>
    </source>
</evidence>
<dbReference type="SUPFAM" id="SSF55315">
    <property type="entry name" value="L30e-like"/>
    <property type="match status" value="1"/>
</dbReference>
<keyword evidence="3" id="KW-0963">Cytoplasm</keyword>